<evidence type="ECO:0000256" key="4">
    <source>
        <dbReference type="ARBA" id="ARBA00022741"/>
    </source>
</evidence>
<dbReference type="SUPFAM" id="SSF56112">
    <property type="entry name" value="Protein kinase-like (PK-like)"/>
    <property type="match status" value="1"/>
</dbReference>
<dbReference type="InterPro" id="IPR000719">
    <property type="entry name" value="Prot_kinase_dom"/>
</dbReference>
<keyword evidence="4" id="KW-0547">Nucleotide-binding</keyword>
<dbReference type="Proteomes" id="UP000825935">
    <property type="component" value="Chromosome 34"/>
</dbReference>
<protein>
    <recommendedName>
        <fullName evidence="8">Protein kinase domain-containing protein</fullName>
    </recommendedName>
</protein>
<evidence type="ECO:0000256" key="7">
    <source>
        <dbReference type="ARBA" id="ARBA00058225"/>
    </source>
</evidence>
<evidence type="ECO:0000256" key="3">
    <source>
        <dbReference type="ARBA" id="ARBA00022679"/>
    </source>
</evidence>
<keyword evidence="10" id="KW-1185">Reference proteome</keyword>
<dbReference type="SMART" id="SM00220">
    <property type="entry name" value="S_TKc"/>
    <property type="match status" value="1"/>
</dbReference>
<dbReference type="OrthoDB" id="40902at2759"/>
<reference evidence="9" key="1">
    <citation type="submission" date="2021-08" db="EMBL/GenBank/DDBJ databases">
        <title>WGS assembly of Ceratopteris richardii.</title>
        <authorList>
            <person name="Marchant D.B."/>
            <person name="Chen G."/>
            <person name="Jenkins J."/>
            <person name="Shu S."/>
            <person name="Leebens-Mack J."/>
            <person name="Grimwood J."/>
            <person name="Schmutz J."/>
            <person name="Soltis P."/>
            <person name="Soltis D."/>
            <person name="Chen Z.-H."/>
        </authorList>
    </citation>
    <scope>NUCLEOTIDE SEQUENCE</scope>
    <source>
        <strain evidence="9">Whitten #5841</strain>
        <tissue evidence="9">Leaf</tissue>
    </source>
</reference>
<name>A0A8T2QKC6_CERRI</name>
<accession>A0A8T2QKC6</accession>
<dbReference type="FunFam" id="1.10.510.10:FF:000571">
    <property type="entry name" value="Maternal embryonic leucine zipper kinase"/>
    <property type="match status" value="1"/>
</dbReference>
<dbReference type="InterPro" id="IPR011009">
    <property type="entry name" value="Kinase-like_dom_sf"/>
</dbReference>
<evidence type="ECO:0000256" key="5">
    <source>
        <dbReference type="ARBA" id="ARBA00022777"/>
    </source>
</evidence>
<evidence type="ECO:0000259" key="8">
    <source>
        <dbReference type="PROSITE" id="PS50011"/>
    </source>
</evidence>
<evidence type="ECO:0000313" key="9">
    <source>
        <dbReference type="EMBL" id="KAH7283873.1"/>
    </source>
</evidence>
<dbReference type="AlphaFoldDB" id="A0A8T2QKC6"/>
<evidence type="ECO:0000256" key="2">
    <source>
        <dbReference type="ARBA" id="ARBA00022527"/>
    </source>
</evidence>
<proteinExistence type="inferred from homology"/>
<evidence type="ECO:0000313" key="10">
    <source>
        <dbReference type="Proteomes" id="UP000825935"/>
    </source>
</evidence>
<comment type="similarity">
    <text evidence="1">Belongs to the protein kinase superfamily. CAMK Ser/Thr protein kinase family. SNF1 subfamily.</text>
</comment>
<keyword evidence="2" id="KW-0723">Serine/threonine-protein kinase</keyword>
<dbReference type="InterPro" id="IPR008271">
    <property type="entry name" value="Ser/Thr_kinase_AS"/>
</dbReference>
<dbReference type="PANTHER" id="PTHR24349">
    <property type="entry name" value="SERINE/THREONINE-PROTEIN KINASE"/>
    <property type="match status" value="1"/>
</dbReference>
<dbReference type="GO" id="GO:0005524">
    <property type="term" value="F:ATP binding"/>
    <property type="evidence" value="ECO:0007669"/>
    <property type="project" value="UniProtKB-KW"/>
</dbReference>
<comment type="caution">
    <text evidence="9">The sequence shown here is derived from an EMBL/GenBank/DDBJ whole genome shotgun (WGS) entry which is preliminary data.</text>
</comment>
<evidence type="ECO:0000256" key="6">
    <source>
        <dbReference type="ARBA" id="ARBA00022840"/>
    </source>
</evidence>
<comment type="function">
    <text evidence="7">CIPK serine-threonine protein kinases interact with CBL proteins. Binding of a CBL protein to the regulatory NAF domain of CIPK protein lead to the activation of the kinase in a calcium-dependent manner.</text>
</comment>
<dbReference type="Pfam" id="PF00069">
    <property type="entry name" value="Pkinase"/>
    <property type="match status" value="1"/>
</dbReference>
<keyword evidence="3" id="KW-0808">Transferase</keyword>
<evidence type="ECO:0000256" key="1">
    <source>
        <dbReference type="ARBA" id="ARBA00006234"/>
    </source>
</evidence>
<dbReference type="GO" id="GO:0004674">
    <property type="term" value="F:protein serine/threonine kinase activity"/>
    <property type="evidence" value="ECO:0007669"/>
    <property type="project" value="UniProtKB-KW"/>
</dbReference>
<dbReference type="InterPro" id="IPR050205">
    <property type="entry name" value="CDPK_Ser/Thr_kinases"/>
</dbReference>
<gene>
    <name evidence="9" type="ORF">KP509_34G028900</name>
</gene>
<dbReference type="Gene3D" id="1.10.510.10">
    <property type="entry name" value="Transferase(Phosphotransferase) domain 1"/>
    <property type="match status" value="1"/>
</dbReference>
<dbReference type="CDD" id="cd05117">
    <property type="entry name" value="STKc_CAMK"/>
    <property type="match status" value="1"/>
</dbReference>
<sequence length="362" mass="41064">MRSSGIISSLLLQASSPAFYWEGERERERTSLFSQFRMGNCLVYSSDPYIHTHQMEENSCITTTTQPVKDCTPFTPILPFSSLSDLNSVYSLGRELDRGQYGIIRSCKRRSSGALFACKSIAKVSLSDPQQMERIMSETCIMKRLSNSICSFVYGIVRLHDIIEDKDSIHLILELCRGGDLYESITENKRYTEVHAAFLMKRLLESIHFCHSMGIIHRDIKPENILLVDNSETSPIKLADFGLALEFTKGQMFSGLAGSSYYMAPEIFQGEYSEEVDIWSAGVIMYMVLSGVPPFWGPTEQRIYKAIQKGEVSFSSKLWDSISDEAKDLISKMLNPDAKSRITVAEAMAHPWILYHTEEVRF</sequence>
<keyword evidence="6" id="KW-0067">ATP-binding</keyword>
<dbReference type="PROSITE" id="PS50011">
    <property type="entry name" value="PROTEIN_KINASE_DOM"/>
    <property type="match status" value="1"/>
</dbReference>
<dbReference type="PROSITE" id="PS00108">
    <property type="entry name" value="PROTEIN_KINASE_ST"/>
    <property type="match status" value="1"/>
</dbReference>
<organism evidence="9 10">
    <name type="scientific">Ceratopteris richardii</name>
    <name type="common">Triangle waterfern</name>
    <dbReference type="NCBI Taxonomy" id="49495"/>
    <lineage>
        <taxon>Eukaryota</taxon>
        <taxon>Viridiplantae</taxon>
        <taxon>Streptophyta</taxon>
        <taxon>Embryophyta</taxon>
        <taxon>Tracheophyta</taxon>
        <taxon>Polypodiopsida</taxon>
        <taxon>Polypodiidae</taxon>
        <taxon>Polypodiales</taxon>
        <taxon>Pteridineae</taxon>
        <taxon>Pteridaceae</taxon>
        <taxon>Parkerioideae</taxon>
        <taxon>Ceratopteris</taxon>
    </lineage>
</organism>
<dbReference type="Gene3D" id="3.30.200.20">
    <property type="entry name" value="Phosphorylase Kinase, domain 1"/>
    <property type="match status" value="1"/>
</dbReference>
<keyword evidence="5" id="KW-0418">Kinase</keyword>
<feature type="domain" description="Protein kinase" evidence="8">
    <location>
        <begin position="90"/>
        <end position="353"/>
    </location>
</feature>
<dbReference type="EMBL" id="CM035439">
    <property type="protein sequence ID" value="KAH7283873.1"/>
    <property type="molecule type" value="Genomic_DNA"/>
</dbReference>